<dbReference type="GO" id="GO:0005737">
    <property type="term" value="C:cytoplasm"/>
    <property type="evidence" value="ECO:0007669"/>
    <property type="project" value="TreeGrafter"/>
</dbReference>
<dbReference type="KEGG" id="ctp:CTRG_04881"/>
<dbReference type="SUPFAM" id="SSF54695">
    <property type="entry name" value="POZ domain"/>
    <property type="match status" value="2"/>
</dbReference>
<dbReference type="OrthoDB" id="684045at2759"/>
<accession>C5MFN8</accession>
<dbReference type="VEuPathDB" id="FungiDB:CTRG_04881"/>
<dbReference type="STRING" id="294747.C5MFN8"/>
<gene>
    <name evidence="4" type="ORF">CTRG_04881</name>
</gene>
<proteinExistence type="predicted"/>
<dbReference type="Pfam" id="PF00651">
    <property type="entry name" value="BTB"/>
    <property type="match status" value="1"/>
</dbReference>
<dbReference type="InterPro" id="IPR000210">
    <property type="entry name" value="BTB/POZ_dom"/>
</dbReference>
<dbReference type="PANTHER" id="PTHR46231">
    <property type="entry name" value="ANKYRIN REPEAT AND BTB/POZ DOMAIN-CONTAINING PROTEIN 1"/>
    <property type="match status" value="1"/>
</dbReference>
<keyword evidence="2" id="KW-0040">ANK repeat</keyword>
<evidence type="ECO:0000313" key="5">
    <source>
        <dbReference type="Proteomes" id="UP000002037"/>
    </source>
</evidence>
<dbReference type="SMART" id="SM00225">
    <property type="entry name" value="BTB"/>
    <property type="match status" value="1"/>
</dbReference>
<keyword evidence="1" id="KW-0677">Repeat</keyword>
<evidence type="ECO:0000313" key="4">
    <source>
        <dbReference type="EMBL" id="EER31151.1"/>
    </source>
</evidence>
<dbReference type="InterPro" id="IPR036770">
    <property type="entry name" value="Ankyrin_rpt-contain_sf"/>
</dbReference>
<dbReference type="GO" id="GO:0000151">
    <property type="term" value="C:ubiquitin ligase complex"/>
    <property type="evidence" value="ECO:0007669"/>
    <property type="project" value="EnsemblFungi"/>
</dbReference>
<dbReference type="eggNOG" id="KOG0511">
    <property type="taxonomic scope" value="Eukaryota"/>
</dbReference>
<dbReference type="SUPFAM" id="SSF48403">
    <property type="entry name" value="Ankyrin repeat"/>
    <property type="match status" value="1"/>
</dbReference>
<keyword evidence="5" id="KW-1185">Reference proteome</keyword>
<dbReference type="InterPro" id="IPR011333">
    <property type="entry name" value="SKP1/BTB/POZ_sf"/>
</dbReference>
<evidence type="ECO:0000256" key="2">
    <source>
        <dbReference type="ARBA" id="ARBA00023043"/>
    </source>
</evidence>
<dbReference type="GeneID" id="8298884"/>
<feature type="domain" description="BTB" evidence="3">
    <location>
        <begin position="166"/>
        <end position="231"/>
    </location>
</feature>
<dbReference type="Proteomes" id="UP000002037">
    <property type="component" value="Unassembled WGS sequence"/>
</dbReference>
<dbReference type="PANTHER" id="PTHR46231:SF1">
    <property type="entry name" value="ANKYRIN REPEAT AND BTB_POZ DOMAIN-CONTAINING PROTEIN 1"/>
    <property type="match status" value="1"/>
</dbReference>
<dbReference type="Gene3D" id="3.30.710.10">
    <property type="entry name" value="Potassium Channel Kv1.1, Chain A"/>
    <property type="match status" value="2"/>
</dbReference>
<dbReference type="PROSITE" id="PS50097">
    <property type="entry name" value="BTB"/>
    <property type="match status" value="1"/>
</dbReference>
<dbReference type="Gene3D" id="1.25.40.20">
    <property type="entry name" value="Ankyrin repeat-containing domain"/>
    <property type="match status" value="1"/>
</dbReference>
<dbReference type="EMBL" id="GG692401">
    <property type="protein sequence ID" value="EER31151.1"/>
    <property type="molecule type" value="Genomic_DNA"/>
</dbReference>
<evidence type="ECO:0000259" key="3">
    <source>
        <dbReference type="PROSITE" id="PS50097"/>
    </source>
</evidence>
<dbReference type="Pfam" id="PF13637">
    <property type="entry name" value="Ank_4"/>
    <property type="match status" value="1"/>
</dbReference>
<dbReference type="SMART" id="SM00248">
    <property type="entry name" value="ANK"/>
    <property type="match status" value="2"/>
</dbReference>
<dbReference type="RefSeq" id="XP_002550583.1">
    <property type="nucleotide sequence ID" value="XM_002550537.1"/>
</dbReference>
<reference evidence="4 5" key="1">
    <citation type="journal article" date="2009" name="Nature">
        <title>Evolution of pathogenicity and sexual reproduction in eight Candida genomes.</title>
        <authorList>
            <person name="Butler G."/>
            <person name="Rasmussen M.D."/>
            <person name="Lin M.F."/>
            <person name="Santos M.A."/>
            <person name="Sakthikumar S."/>
            <person name="Munro C.A."/>
            <person name="Rheinbay E."/>
            <person name="Grabherr M."/>
            <person name="Forche A."/>
            <person name="Reedy J.L."/>
            <person name="Agrafioti I."/>
            <person name="Arnaud M.B."/>
            <person name="Bates S."/>
            <person name="Brown A.J."/>
            <person name="Brunke S."/>
            <person name="Costanzo M.C."/>
            <person name="Fitzpatrick D.A."/>
            <person name="de Groot P.W."/>
            <person name="Harris D."/>
            <person name="Hoyer L.L."/>
            <person name="Hube B."/>
            <person name="Klis F.M."/>
            <person name="Kodira C."/>
            <person name="Lennard N."/>
            <person name="Logue M.E."/>
            <person name="Martin R."/>
            <person name="Neiman A.M."/>
            <person name="Nikolaou E."/>
            <person name="Quail M.A."/>
            <person name="Quinn J."/>
            <person name="Santos M.C."/>
            <person name="Schmitzberger F.F."/>
            <person name="Sherlock G."/>
            <person name="Shah P."/>
            <person name="Silverstein K.A."/>
            <person name="Skrzypek M.S."/>
            <person name="Soll D."/>
            <person name="Staggs R."/>
            <person name="Stansfield I."/>
            <person name="Stumpf M.P."/>
            <person name="Sudbery P.E."/>
            <person name="Srikantha T."/>
            <person name="Zeng Q."/>
            <person name="Berman J."/>
            <person name="Berriman M."/>
            <person name="Heitman J."/>
            <person name="Gow N.A."/>
            <person name="Lorenz M.C."/>
            <person name="Birren B.W."/>
            <person name="Kellis M."/>
            <person name="Cuomo C.A."/>
        </authorList>
    </citation>
    <scope>NUCLEOTIDE SEQUENCE [LARGE SCALE GENOMIC DNA]</scope>
    <source>
        <strain evidence="5">ATCC MYA-3404 / T1</strain>
    </source>
</reference>
<name>C5MFN8_CANTT</name>
<protein>
    <recommendedName>
        <fullName evidence="3">BTB domain-containing protein</fullName>
    </recommendedName>
</protein>
<dbReference type="InterPro" id="IPR044515">
    <property type="entry name" value="ABTB1"/>
</dbReference>
<organism evidence="4 5">
    <name type="scientific">Candida tropicalis (strain ATCC MYA-3404 / T1)</name>
    <name type="common">Yeast</name>
    <dbReference type="NCBI Taxonomy" id="294747"/>
    <lineage>
        <taxon>Eukaryota</taxon>
        <taxon>Fungi</taxon>
        <taxon>Dikarya</taxon>
        <taxon>Ascomycota</taxon>
        <taxon>Saccharomycotina</taxon>
        <taxon>Pichiomycetes</taxon>
        <taxon>Debaryomycetaceae</taxon>
        <taxon>Candida/Lodderomyces clade</taxon>
        <taxon>Candida</taxon>
    </lineage>
</organism>
<dbReference type="AlphaFoldDB" id="C5MFN8"/>
<dbReference type="InterPro" id="IPR002110">
    <property type="entry name" value="Ankyrin_rpt"/>
</dbReference>
<sequence>MPPSSTTTNGDIDSIFSLSHHLDTPSSLSISSSSARPTSSPIDQDPEVAKVFQEICMACRTGDIEVVDSLLSTPNLDINQVDEYDYSPLILSSLCGHFKIVELLLSRGAICDRDTFQGARCIYGALTDEIRDLLVSFDISKAIDASQPFAGHISSLLNPLLNSLNNDIVFQFKQPGLPKDLQFFNLHRFLLVARSPYFKEKLLNDWRNLTVVTMPMSVDPSVFKRIVDYIYLRTDSVINDYSSNMQDQLLALAQMYKLYDLIEGIEEIQSIKDEKEKAKINHDLSFKFVEKARKDLDSFLINNILNEKLSSEMDLKEDIDLEDIDCHEFITDSQRETLLESDSIPDVILSCVDLDTESVIYYPVNKSIIARSEYFDTMFKSEIFLTAEEDLPMYREFGIEVVNRPQVDIDHLPMIQLSTSTSYQKVAEMVLSYLYHDDVHDIPLKLSIELLFAADELFLERLKTMSAVNITSQFQKFTFGEFQSLFDKTDYDAYDLIRASWQTRCDKLEQHITKMMAYNLPEIFNNPKERSKFSKLIKESAERIKERQDTDTIELVDDIRYYLAKKYAINQETESFDPTFKDDNYSDDINLYKNALIQYEKDIEIIDYLLDSLQLDA</sequence>
<evidence type="ECO:0000256" key="1">
    <source>
        <dbReference type="ARBA" id="ARBA00022737"/>
    </source>
</evidence>
<dbReference type="HOGENOM" id="CLU_022885_2_0_1"/>